<protein>
    <submittedName>
        <fullName evidence="2">Histidinol phosphatase</fullName>
    </submittedName>
</protein>
<keyword evidence="3" id="KW-1185">Reference proteome</keyword>
<evidence type="ECO:0000256" key="1">
    <source>
        <dbReference type="SAM" id="MobiDB-lite"/>
    </source>
</evidence>
<proteinExistence type="predicted"/>
<name>A0A0S7BNT6_9CHLR</name>
<sequence length="202" mass="22926">MRVDLHVHDRDRSPCATDTDESQVRTAIAAGLEGLAFTNHFRLVPDARLAELRRDFSPFRIFSGIEITADQEDWLVLGLREGRLERRDWDYPSLWRFVRDQGGFIALAHPFRWASCIHADLGIYPPDAIEVRSNNTPPARESEIRSQAERYGLALLCDSDAHSNGMIGKYWNDLPGAPQTDDELLDSLRQFARIAHQATPAD</sequence>
<dbReference type="GO" id="GO:0035312">
    <property type="term" value="F:5'-3' DNA exonuclease activity"/>
    <property type="evidence" value="ECO:0007669"/>
    <property type="project" value="TreeGrafter"/>
</dbReference>
<feature type="compositionally biased region" description="Basic and acidic residues" evidence="1">
    <location>
        <begin position="1"/>
        <end position="13"/>
    </location>
</feature>
<dbReference type="OrthoDB" id="9804333at2"/>
<dbReference type="EMBL" id="DF967972">
    <property type="protein sequence ID" value="GAP15509.1"/>
    <property type="molecule type" value="Genomic_DNA"/>
</dbReference>
<dbReference type="STRING" id="360412.LARV_03298"/>
<gene>
    <name evidence="2" type="ORF">LARV_03298</name>
</gene>
<dbReference type="PANTHER" id="PTHR42924:SF3">
    <property type="entry name" value="POLYMERASE_HISTIDINOL PHOSPHATASE N-TERMINAL DOMAIN-CONTAINING PROTEIN"/>
    <property type="match status" value="1"/>
</dbReference>
<evidence type="ECO:0000313" key="3">
    <source>
        <dbReference type="Proteomes" id="UP000055060"/>
    </source>
</evidence>
<dbReference type="SUPFAM" id="SSF89550">
    <property type="entry name" value="PHP domain-like"/>
    <property type="match status" value="1"/>
</dbReference>
<feature type="region of interest" description="Disordered" evidence="1">
    <location>
        <begin position="1"/>
        <end position="20"/>
    </location>
</feature>
<dbReference type="GO" id="GO:0004534">
    <property type="term" value="F:5'-3' RNA exonuclease activity"/>
    <property type="evidence" value="ECO:0007669"/>
    <property type="project" value="TreeGrafter"/>
</dbReference>
<dbReference type="RefSeq" id="WP_075074687.1">
    <property type="nucleotide sequence ID" value="NZ_DF967972.1"/>
</dbReference>
<evidence type="ECO:0000313" key="2">
    <source>
        <dbReference type="EMBL" id="GAP15509.1"/>
    </source>
</evidence>
<dbReference type="Pfam" id="PF13263">
    <property type="entry name" value="PHP_C"/>
    <property type="match status" value="1"/>
</dbReference>
<dbReference type="AlphaFoldDB" id="A0A0S7BNT6"/>
<dbReference type="Proteomes" id="UP000055060">
    <property type="component" value="Unassembled WGS sequence"/>
</dbReference>
<dbReference type="Gene3D" id="3.20.20.140">
    <property type="entry name" value="Metal-dependent hydrolases"/>
    <property type="match status" value="1"/>
</dbReference>
<organism evidence="2">
    <name type="scientific">Longilinea arvoryzae</name>
    <dbReference type="NCBI Taxonomy" id="360412"/>
    <lineage>
        <taxon>Bacteria</taxon>
        <taxon>Bacillati</taxon>
        <taxon>Chloroflexota</taxon>
        <taxon>Anaerolineae</taxon>
        <taxon>Anaerolineales</taxon>
        <taxon>Anaerolineaceae</taxon>
        <taxon>Longilinea</taxon>
    </lineage>
</organism>
<accession>A0A0S7BNT6</accession>
<reference evidence="2" key="1">
    <citation type="submission" date="2015-07" db="EMBL/GenBank/DDBJ databases">
        <title>Draft Genome Sequences of Anaerolinea thermolimosa IMO-1, Bellilinea caldifistulae GOMI-1, Leptolinea tardivitalis YMTK-2, Levilinea saccharolytica KIBI-1,Longilinea arvoryzae KOME-1, Previously Described as Members of the Anaerolineaceae (Chloroflexi).</title>
        <authorList>
            <person name="Sekiguchi Y."/>
            <person name="Ohashi A."/>
            <person name="Matsuura N."/>
            <person name="Tourlousse M.D."/>
        </authorList>
    </citation>
    <scope>NUCLEOTIDE SEQUENCE [LARGE SCALE GENOMIC DNA]</scope>
    <source>
        <strain evidence="2">KOME-1</strain>
    </source>
</reference>
<dbReference type="InterPro" id="IPR016195">
    <property type="entry name" value="Pol/histidinol_Pase-like"/>
</dbReference>
<dbReference type="PANTHER" id="PTHR42924">
    <property type="entry name" value="EXONUCLEASE"/>
    <property type="match status" value="1"/>
</dbReference>
<dbReference type="InterPro" id="IPR052018">
    <property type="entry name" value="PHP_domain"/>
</dbReference>
<dbReference type="CDD" id="cd07432">
    <property type="entry name" value="PHP_HisPPase"/>
    <property type="match status" value="1"/>
</dbReference>